<keyword evidence="5" id="KW-0560">Oxidoreductase</keyword>
<organism evidence="12 13">
    <name type="scientific">Amniculicola lignicola CBS 123094</name>
    <dbReference type="NCBI Taxonomy" id="1392246"/>
    <lineage>
        <taxon>Eukaryota</taxon>
        <taxon>Fungi</taxon>
        <taxon>Dikarya</taxon>
        <taxon>Ascomycota</taxon>
        <taxon>Pezizomycotina</taxon>
        <taxon>Dothideomycetes</taxon>
        <taxon>Pleosporomycetidae</taxon>
        <taxon>Pleosporales</taxon>
        <taxon>Amniculicolaceae</taxon>
        <taxon>Amniculicola</taxon>
    </lineage>
</organism>
<dbReference type="PRINTS" id="PR00067">
    <property type="entry name" value="CATALASE"/>
</dbReference>
<proteinExistence type="inferred from homology"/>
<dbReference type="InterPro" id="IPR011614">
    <property type="entry name" value="Catalase_core"/>
</dbReference>
<dbReference type="PROSITE" id="PS51402">
    <property type="entry name" value="CATALASE_3"/>
    <property type="match status" value="1"/>
</dbReference>
<comment type="function">
    <text evidence="8">Catalyzes the degradation of hydrogen peroxide (H(2)O(2)) generated by peroxisomal oxidases to water and oxygen, thereby protecting cells from the toxic effects of hydrogen peroxide.</text>
</comment>
<dbReference type="GO" id="GO:0042542">
    <property type="term" value="P:response to hydrogen peroxide"/>
    <property type="evidence" value="ECO:0007669"/>
    <property type="project" value="TreeGrafter"/>
</dbReference>
<dbReference type="AlphaFoldDB" id="A0A6A5WT32"/>
<dbReference type="InterPro" id="IPR020835">
    <property type="entry name" value="Catalase_sf"/>
</dbReference>
<dbReference type="OrthoDB" id="6880011at2759"/>
<dbReference type="PIRSF" id="PIRSF038928">
    <property type="entry name" value="Catalase_clade1-3"/>
    <property type="match status" value="1"/>
</dbReference>
<evidence type="ECO:0000313" key="12">
    <source>
        <dbReference type="EMBL" id="KAF2004228.1"/>
    </source>
</evidence>
<keyword evidence="13" id="KW-1185">Reference proteome</keyword>
<dbReference type="PANTHER" id="PTHR11465:SF26">
    <property type="entry name" value="CATALASE 2"/>
    <property type="match status" value="1"/>
</dbReference>
<dbReference type="Gene3D" id="2.40.180.10">
    <property type="entry name" value="Catalase core domain"/>
    <property type="match status" value="1"/>
</dbReference>
<dbReference type="Pfam" id="PF00199">
    <property type="entry name" value="Catalase"/>
    <property type="match status" value="1"/>
</dbReference>
<evidence type="ECO:0000256" key="2">
    <source>
        <dbReference type="ARBA" id="ARBA00022559"/>
    </source>
</evidence>
<evidence type="ECO:0000256" key="10">
    <source>
        <dbReference type="PIRSR" id="PIRSR038928-2"/>
    </source>
</evidence>
<evidence type="ECO:0000256" key="1">
    <source>
        <dbReference type="ARBA" id="ARBA00005329"/>
    </source>
</evidence>
<feature type="domain" description="Catalase core" evidence="11">
    <location>
        <begin position="12"/>
        <end position="401"/>
    </location>
</feature>
<name>A0A6A5WT32_9PLEO</name>
<feature type="active site" evidence="9">
    <location>
        <position position="64"/>
    </location>
</feature>
<comment type="similarity">
    <text evidence="1">Belongs to the catalase family.</text>
</comment>
<dbReference type="GO" id="GO:0005777">
    <property type="term" value="C:peroxisome"/>
    <property type="evidence" value="ECO:0007669"/>
    <property type="project" value="TreeGrafter"/>
</dbReference>
<dbReference type="GO" id="GO:0042744">
    <property type="term" value="P:hydrogen peroxide catabolic process"/>
    <property type="evidence" value="ECO:0007669"/>
    <property type="project" value="UniProtKB-KW"/>
</dbReference>
<dbReference type="InterPro" id="IPR018028">
    <property type="entry name" value="Catalase"/>
</dbReference>
<comment type="cofactor">
    <cofactor evidence="10">
        <name>heme</name>
        <dbReference type="ChEBI" id="CHEBI:30413"/>
    </cofactor>
</comment>
<dbReference type="GO" id="GO:0046872">
    <property type="term" value="F:metal ion binding"/>
    <property type="evidence" value="ECO:0007669"/>
    <property type="project" value="UniProtKB-KW"/>
</dbReference>
<dbReference type="GO" id="GO:0020037">
    <property type="term" value="F:heme binding"/>
    <property type="evidence" value="ECO:0007669"/>
    <property type="project" value="InterPro"/>
</dbReference>
<dbReference type="Proteomes" id="UP000799779">
    <property type="component" value="Unassembled WGS sequence"/>
</dbReference>
<dbReference type="InterPro" id="IPR024711">
    <property type="entry name" value="Catalase_clade1/3"/>
</dbReference>
<protein>
    <submittedName>
        <fullName evidence="12">Catalase-domain-containing protein</fullName>
    </submittedName>
</protein>
<dbReference type="Pfam" id="PF06628">
    <property type="entry name" value="Catalase-rel"/>
    <property type="match status" value="1"/>
</dbReference>
<keyword evidence="7" id="KW-0376">Hydrogen peroxide</keyword>
<evidence type="ECO:0000313" key="13">
    <source>
        <dbReference type="Proteomes" id="UP000799779"/>
    </source>
</evidence>
<evidence type="ECO:0000256" key="7">
    <source>
        <dbReference type="ARBA" id="ARBA00023324"/>
    </source>
</evidence>
<evidence type="ECO:0000256" key="6">
    <source>
        <dbReference type="ARBA" id="ARBA00023004"/>
    </source>
</evidence>
<dbReference type="InterPro" id="IPR010582">
    <property type="entry name" value="Catalase_immune_responsive"/>
</dbReference>
<accession>A0A6A5WT32</accession>
<gene>
    <name evidence="12" type="ORF">P154DRAFT_427112</name>
</gene>
<dbReference type="EMBL" id="ML977568">
    <property type="protein sequence ID" value="KAF2004228.1"/>
    <property type="molecule type" value="Genomic_DNA"/>
</dbReference>
<dbReference type="SUPFAM" id="SSF56634">
    <property type="entry name" value="Heme-dependent catalase-like"/>
    <property type="match status" value="1"/>
</dbReference>
<keyword evidence="4 10" id="KW-0479">Metal-binding</keyword>
<dbReference type="PANTHER" id="PTHR11465">
    <property type="entry name" value="CATALASE"/>
    <property type="match status" value="1"/>
</dbReference>
<evidence type="ECO:0000256" key="8">
    <source>
        <dbReference type="ARBA" id="ARBA00044729"/>
    </source>
</evidence>
<feature type="binding site" description="axial binding residue" evidence="10">
    <location>
        <position position="347"/>
    </location>
    <ligand>
        <name>heme</name>
        <dbReference type="ChEBI" id="CHEBI:30413"/>
    </ligand>
    <ligandPart>
        <name>Fe</name>
        <dbReference type="ChEBI" id="CHEBI:18248"/>
    </ligandPart>
</feature>
<evidence type="ECO:0000259" key="11">
    <source>
        <dbReference type="SMART" id="SM01060"/>
    </source>
</evidence>
<evidence type="ECO:0000256" key="5">
    <source>
        <dbReference type="ARBA" id="ARBA00023002"/>
    </source>
</evidence>
<evidence type="ECO:0000256" key="9">
    <source>
        <dbReference type="PIRSR" id="PIRSR038928-1"/>
    </source>
</evidence>
<keyword evidence="6 10" id="KW-0408">Iron</keyword>
<dbReference type="SMART" id="SM01060">
    <property type="entry name" value="Catalase"/>
    <property type="match status" value="1"/>
</dbReference>
<feature type="active site" evidence="9">
    <location>
        <position position="137"/>
    </location>
</feature>
<dbReference type="CDD" id="cd08157">
    <property type="entry name" value="catalase_fungal"/>
    <property type="match status" value="1"/>
</dbReference>
<dbReference type="GO" id="GO:0004096">
    <property type="term" value="F:catalase activity"/>
    <property type="evidence" value="ECO:0007669"/>
    <property type="project" value="UniProtKB-EC"/>
</dbReference>
<keyword evidence="2" id="KW-0575">Peroxidase</keyword>
<reference evidence="12" key="1">
    <citation type="journal article" date="2020" name="Stud. Mycol.">
        <title>101 Dothideomycetes genomes: a test case for predicting lifestyles and emergence of pathogens.</title>
        <authorList>
            <person name="Haridas S."/>
            <person name="Albert R."/>
            <person name="Binder M."/>
            <person name="Bloem J."/>
            <person name="Labutti K."/>
            <person name="Salamov A."/>
            <person name="Andreopoulos B."/>
            <person name="Baker S."/>
            <person name="Barry K."/>
            <person name="Bills G."/>
            <person name="Bluhm B."/>
            <person name="Cannon C."/>
            <person name="Castanera R."/>
            <person name="Culley D."/>
            <person name="Daum C."/>
            <person name="Ezra D."/>
            <person name="Gonzalez J."/>
            <person name="Henrissat B."/>
            <person name="Kuo A."/>
            <person name="Liang C."/>
            <person name="Lipzen A."/>
            <person name="Lutzoni F."/>
            <person name="Magnuson J."/>
            <person name="Mondo S."/>
            <person name="Nolan M."/>
            <person name="Ohm R."/>
            <person name="Pangilinan J."/>
            <person name="Park H.-J."/>
            <person name="Ramirez L."/>
            <person name="Alfaro M."/>
            <person name="Sun H."/>
            <person name="Tritt A."/>
            <person name="Yoshinaga Y."/>
            <person name="Zwiers L.-H."/>
            <person name="Turgeon B."/>
            <person name="Goodwin S."/>
            <person name="Spatafora J."/>
            <person name="Crous P."/>
            <person name="Grigoriev I."/>
        </authorList>
    </citation>
    <scope>NUCLEOTIDE SEQUENCE</scope>
    <source>
        <strain evidence="12">CBS 123094</strain>
    </source>
</reference>
<keyword evidence="3 10" id="KW-0349">Heme</keyword>
<sequence length="492" mass="54772">MGSISTNRPLYTLAEGRPIADPTTQTALRGSTQRGGGLALLSDTQLIETLAHYPRERIPERVVHAKAAGAFGEFEVTHDITDITSADFLSEVGKKTKVLMRISTVGGEKGSADTVRDVRGWAMKLFTDEGNWDLVGNDLPVFFIRDPIKFPSLNRSHKKHPQTNIPDASMFWDYHNMNLEGMHAIFQLFGQRGIPASLRNINGFGIHTYKLGKPDGSFKYVKFHFKPDAGIKTFTEAEAAKIAGEDPDHHVRDLYEAIAAGNFPTWTMSIQVMDLKDAETYRFNIFDPTKTWPLKDYPLQAVGKLTLNKNPDNYFADVEQAAFSPSTLVPGIGPSADLLLQARMFSYPDAARYRVGTNYQQLPVNKAKYVYSPFQRDGAGTINGNYGADPSYVRSTAKPLNYGPMEVAHDKWVGEVTAWTSEVTDEDFVQPRELWTMFKEQGADEEFITNVAGNLSKATKDVQAATVRSFALVDEEISQRLEKALKERAAAK</sequence>
<dbReference type="FunFam" id="2.40.180.10:FF:000001">
    <property type="entry name" value="Catalase"/>
    <property type="match status" value="1"/>
</dbReference>
<dbReference type="GO" id="GO:0005739">
    <property type="term" value="C:mitochondrion"/>
    <property type="evidence" value="ECO:0007669"/>
    <property type="project" value="TreeGrafter"/>
</dbReference>
<evidence type="ECO:0000256" key="4">
    <source>
        <dbReference type="ARBA" id="ARBA00022723"/>
    </source>
</evidence>
<evidence type="ECO:0000256" key="3">
    <source>
        <dbReference type="ARBA" id="ARBA00022617"/>
    </source>
</evidence>